<organism evidence="1 2">
    <name type="scientific">Candidatus Nitrosocaldus cavascurensis</name>
    <dbReference type="NCBI Taxonomy" id="2058097"/>
    <lineage>
        <taxon>Archaea</taxon>
        <taxon>Nitrososphaerota</taxon>
        <taxon>Nitrososphaeria</taxon>
        <taxon>Candidatus Nitrosocaldales</taxon>
        <taxon>Candidatus Nitrosocaldaceae</taxon>
        <taxon>Candidatus Nitrosocaldus</taxon>
    </lineage>
</organism>
<dbReference type="Proteomes" id="UP000236248">
    <property type="component" value="Chromosome NCAV"/>
</dbReference>
<evidence type="ECO:0000313" key="1">
    <source>
        <dbReference type="EMBL" id="SPC33636.1"/>
    </source>
</evidence>
<dbReference type="GeneID" id="41594536"/>
<dbReference type="AlphaFoldDB" id="A0A2K5APS3"/>
<name>A0A2K5APS3_9ARCH</name>
<keyword evidence="2" id="KW-1185">Reference proteome</keyword>
<proteinExistence type="predicted"/>
<dbReference type="EMBL" id="LT981265">
    <property type="protein sequence ID" value="SPC33636.1"/>
    <property type="molecule type" value="Genomic_DNA"/>
</dbReference>
<evidence type="ECO:0000313" key="2">
    <source>
        <dbReference type="Proteomes" id="UP000236248"/>
    </source>
</evidence>
<reference evidence="2" key="1">
    <citation type="submission" date="2018-01" db="EMBL/GenBank/DDBJ databases">
        <authorList>
            <person name="Kerou L M."/>
        </authorList>
    </citation>
    <scope>NUCLEOTIDE SEQUENCE [LARGE SCALE GENOMIC DNA]</scope>
    <source>
        <strain evidence="2">SCU2</strain>
    </source>
</reference>
<gene>
    <name evidence="1" type="ORF">NCAV_0442</name>
</gene>
<accession>A0A2K5APS3</accession>
<dbReference type="KEGG" id="ncv:NCAV_0442"/>
<dbReference type="RefSeq" id="WP_103287547.1">
    <property type="nucleotide sequence ID" value="NZ_LT981265.1"/>
</dbReference>
<sequence>MSTTLGWMVVREDIQYYIYDGSRNVIGYFTPDYGTNEEDRIIDLITDEASVRGGKLTLYITAMPSDEMNYDRFMEWMGSLDEKLTKVKAYQDKRGLGSPTVRIEHNSIAVNMDIRFDRRVELTKKSLTSALSDVLDEMHYMQVI</sequence>
<protein>
    <submittedName>
        <fullName evidence="1">Uncharacterized protein</fullName>
    </submittedName>
</protein>